<evidence type="ECO:0000313" key="1">
    <source>
        <dbReference type="EMBL" id="KAG2324918.1"/>
    </source>
</evidence>
<organism evidence="1 2">
    <name type="scientific">Brassica carinata</name>
    <name type="common">Ethiopian mustard</name>
    <name type="synonym">Abyssinian cabbage</name>
    <dbReference type="NCBI Taxonomy" id="52824"/>
    <lineage>
        <taxon>Eukaryota</taxon>
        <taxon>Viridiplantae</taxon>
        <taxon>Streptophyta</taxon>
        <taxon>Embryophyta</taxon>
        <taxon>Tracheophyta</taxon>
        <taxon>Spermatophyta</taxon>
        <taxon>Magnoliopsida</taxon>
        <taxon>eudicotyledons</taxon>
        <taxon>Gunneridae</taxon>
        <taxon>Pentapetalae</taxon>
        <taxon>rosids</taxon>
        <taxon>malvids</taxon>
        <taxon>Brassicales</taxon>
        <taxon>Brassicaceae</taxon>
        <taxon>Brassiceae</taxon>
        <taxon>Brassica</taxon>
    </lineage>
</organism>
<protein>
    <recommendedName>
        <fullName evidence="3">Prolamin-like domain-containing protein</fullName>
    </recommendedName>
</protein>
<sequence>MAFKLTTFTKSMAATLFKIIAITAFTSTATGLAQSPESDRLVDQCISKISSRCAMYVTAEMYVHEIYHMGRFCLNLVTRHVIEAFVPKLEGAQQQDVLGKSTQIWYNCVLV</sequence>
<dbReference type="Proteomes" id="UP000886595">
    <property type="component" value="Unassembled WGS sequence"/>
</dbReference>
<reference evidence="1 2" key="1">
    <citation type="submission" date="2020-02" db="EMBL/GenBank/DDBJ databases">
        <authorList>
            <person name="Ma Q."/>
            <person name="Huang Y."/>
            <person name="Song X."/>
            <person name="Pei D."/>
        </authorList>
    </citation>
    <scope>NUCLEOTIDE SEQUENCE [LARGE SCALE GENOMIC DNA]</scope>
    <source>
        <strain evidence="1">Sxm20200214</strain>
        <tissue evidence="1">Leaf</tissue>
    </source>
</reference>
<proteinExistence type="predicted"/>
<evidence type="ECO:0008006" key="3">
    <source>
        <dbReference type="Google" id="ProtNLM"/>
    </source>
</evidence>
<name>A0A8X7W6L3_BRACI</name>
<gene>
    <name evidence="1" type="ORF">Bca52824_007646</name>
</gene>
<dbReference type="EMBL" id="JAAMPC010000002">
    <property type="protein sequence ID" value="KAG2324918.1"/>
    <property type="molecule type" value="Genomic_DNA"/>
</dbReference>
<comment type="caution">
    <text evidence="1">The sequence shown here is derived from an EMBL/GenBank/DDBJ whole genome shotgun (WGS) entry which is preliminary data.</text>
</comment>
<dbReference type="AlphaFoldDB" id="A0A8X7W6L3"/>
<accession>A0A8X7W6L3</accession>
<evidence type="ECO:0000313" key="2">
    <source>
        <dbReference type="Proteomes" id="UP000886595"/>
    </source>
</evidence>
<keyword evidence="2" id="KW-1185">Reference proteome</keyword>